<organism evidence="1 2">
    <name type="scientific">Alteromonas macleodii</name>
    <name type="common">Pseudoalteromonas macleodii</name>
    <dbReference type="NCBI Taxonomy" id="28108"/>
    <lineage>
        <taxon>Bacteria</taxon>
        <taxon>Pseudomonadati</taxon>
        <taxon>Pseudomonadota</taxon>
        <taxon>Gammaproteobacteria</taxon>
        <taxon>Alteromonadales</taxon>
        <taxon>Alteromonadaceae</taxon>
        <taxon>Alteromonas/Salinimonas group</taxon>
        <taxon>Alteromonas</taxon>
    </lineage>
</organism>
<comment type="caution">
    <text evidence="1">The sequence shown here is derived from an EMBL/GenBank/DDBJ whole genome shotgun (WGS) entry which is preliminary data.</text>
</comment>
<dbReference type="EMBL" id="MIPY01000008">
    <property type="protein sequence ID" value="OES34082.1"/>
    <property type="molecule type" value="Genomic_DNA"/>
</dbReference>
<evidence type="ECO:0000313" key="2">
    <source>
        <dbReference type="Proteomes" id="UP000095392"/>
    </source>
</evidence>
<proteinExistence type="predicted"/>
<accession>A0AB36FVL0</accession>
<name>A0AB36FVL0_ALTMA</name>
<dbReference type="Proteomes" id="UP000095392">
    <property type="component" value="Unassembled WGS sequence"/>
</dbReference>
<gene>
    <name evidence="1" type="ORF">BFV95_1600</name>
</gene>
<protein>
    <submittedName>
        <fullName evidence="1">Uncharacterized protein</fullName>
    </submittedName>
</protein>
<evidence type="ECO:0000313" key="1">
    <source>
        <dbReference type="EMBL" id="OES34082.1"/>
    </source>
</evidence>
<keyword evidence="2" id="KW-1185">Reference proteome</keyword>
<dbReference type="AlphaFoldDB" id="A0AB36FVL0"/>
<reference evidence="1 2" key="1">
    <citation type="submission" date="2016-09" db="EMBL/GenBank/DDBJ databases">
        <title>Draft Genome Sequence of four Alteromonas macleodii strains isolated from copper coupons and grown long-term at elevated copper levels.</title>
        <authorList>
            <person name="Cusick K."/>
            <person name="Dale J."/>
            <person name="Little B."/>
            <person name="Biffinger J."/>
        </authorList>
    </citation>
    <scope>NUCLEOTIDE SEQUENCE [LARGE SCALE GENOMIC DNA]</scope>
    <source>
        <strain evidence="1 2">KCP01</strain>
    </source>
</reference>
<sequence length="51" mass="6189">MNFVFVIKLQYPYNTLSLEHLSVRREKFQREYNQHVVIIHLKPIKMGIVFA</sequence>